<proteinExistence type="predicted"/>
<organism evidence="2">
    <name type="scientific">Ackermannviridae sp</name>
    <dbReference type="NCBI Taxonomy" id="2831612"/>
    <lineage>
        <taxon>Viruses</taxon>
        <taxon>Duplodnaviria</taxon>
        <taxon>Heunggongvirae</taxon>
        <taxon>Uroviricota</taxon>
        <taxon>Caudoviricetes</taxon>
        <taxon>Pantevenvirales</taxon>
        <taxon>Ackermannviridae</taxon>
    </lineage>
</organism>
<name>A0A8S5VK56_9CAUD</name>
<protein>
    <submittedName>
        <fullName evidence="2">Uncharacterized protein</fullName>
    </submittedName>
</protein>
<reference evidence="2" key="1">
    <citation type="journal article" date="2021" name="Proc. Natl. Acad. Sci. U.S.A.">
        <title>A Catalog of Tens of Thousands of Viruses from Human Metagenomes Reveals Hidden Associations with Chronic Diseases.</title>
        <authorList>
            <person name="Tisza M.J."/>
            <person name="Buck C.B."/>
        </authorList>
    </citation>
    <scope>NUCLEOTIDE SEQUENCE</scope>
    <source>
        <strain evidence="2">CtfgE36</strain>
    </source>
</reference>
<evidence type="ECO:0000313" key="2">
    <source>
        <dbReference type="EMBL" id="DAG89136.1"/>
    </source>
</evidence>
<feature type="region of interest" description="Disordered" evidence="1">
    <location>
        <begin position="15"/>
        <end position="38"/>
    </location>
</feature>
<sequence length="38" mass="4365">MRKRCVCTKSYSVSRNETSSRLVSRSKMNIGDEPRKSS</sequence>
<evidence type="ECO:0000256" key="1">
    <source>
        <dbReference type="SAM" id="MobiDB-lite"/>
    </source>
</evidence>
<dbReference type="EMBL" id="BK035253">
    <property type="protein sequence ID" value="DAG89136.1"/>
    <property type="molecule type" value="Genomic_DNA"/>
</dbReference>
<accession>A0A8S5VK56</accession>
<feature type="compositionally biased region" description="Polar residues" evidence="1">
    <location>
        <begin position="15"/>
        <end position="27"/>
    </location>
</feature>